<organism evidence="2 3">
    <name type="scientific">Carnegiea gigantea</name>
    <dbReference type="NCBI Taxonomy" id="171969"/>
    <lineage>
        <taxon>Eukaryota</taxon>
        <taxon>Viridiplantae</taxon>
        <taxon>Streptophyta</taxon>
        <taxon>Embryophyta</taxon>
        <taxon>Tracheophyta</taxon>
        <taxon>Spermatophyta</taxon>
        <taxon>Magnoliopsida</taxon>
        <taxon>eudicotyledons</taxon>
        <taxon>Gunneridae</taxon>
        <taxon>Pentapetalae</taxon>
        <taxon>Caryophyllales</taxon>
        <taxon>Cactineae</taxon>
        <taxon>Cactaceae</taxon>
        <taxon>Cactoideae</taxon>
        <taxon>Echinocereeae</taxon>
        <taxon>Carnegiea</taxon>
    </lineage>
</organism>
<dbReference type="PANTHER" id="PTHR35218:SF9">
    <property type="entry name" value="ENDONUCLEASE_EXONUCLEASE_PHOSPHATASE DOMAIN-CONTAINING PROTEIN"/>
    <property type="match status" value="1"/>
</dbReference>
<name>A0A9Q1GJF0_9CARY</name>
<comment type="caution">
    <text evidence="2">The sequence shown here is derived from an EMBL/GenBank/DDBJ whole genome shotgun (WGS) entry which is preliminary data.</text>
</comment>
<evidence type="ECO:0000313" key="3">
    <source>
        <dbReference type="Proteomes" id="UP001153076"/>
    </source>
</evidence>
<protein>
    <submittedName>
        <fullName evidence="2">Uncharacterized protein</fullName>
    </submittedName>
</protein>
<feature type="compositionally biased region" description="Low complexity" evidence="1">
    <location>
        <begin position="247"/>
        <end position="265"/>
    </location>
</feature>
<evidence type="ECO:0000256" key="1">
    <source>
        <dbReference type="SAM" id="MobiDB-lite"/>
    </source>
</evidence>
<sequence length="503" mass="55974">MKRGGPSNVMGAPYCHGETEDMELGSPWVAETMDDTAGATLNQQAPSYRDTLQRNKPNLSFNTRDNPIWVDADYGDLTEDNEPSENEDPTCPTILLTVAEKYVTRSMAQCPHHQDAFAEIDLNVNTEDGVKEDTLRDLGNKHYLNETNMTLKRNPQQDLSDGEARCHGIEFQIDKENIPEAIPEGQPQVMAQRNVAQRTHPLENKSIRITPHDRASIARPITPPCSCVSDSPACYSGARDTGPTGLNANRNGPPNSGSNPPDKNPIIGHLGMGDTPSTGQARGRLGQPLNGISLDRSEEGQETIGLRLLRLSTDDPQSWALCVGSSEFMNVLKEHIRVQQPTILALVETHITGSRAQSVCDRIGLGGCFRVEAQGFHDGIWILWRPDEDQSSLGREGETGTQRKKLAWTGHYHGRPTTLLQGCSKHAELRVNLRTLATELTHWNKEVFGNLFRRKRNLWTRIEGIQCTLNNGGPRHLAKLEVRLRKELDSKLDQIESLWQQKS</sequence>
<proteinExistence type="predicted"/>
<feature type="region of interest" description="Disordered" evidence="1">
    <location>
        <begin position="238"/>
        <end position="297"/>
    </location>
</feature>
<evidence type="ECO:0000313" key="2">
    <source>
        <dbReference type="EMBL" id="KAJ8421811.1"/>
    </source>
</evidence>
<accession>A0A9Q1GJF0</accession>
<dbReference type="Proteomes" id="UP001153076">
    <property type="component" value="Unassembled WGS sequence"/>
</dbReference>
<dbReference type="OrthoDB" id="973561at2759"/>
<reference evidence="2" key="1">
    <citation type="submission" date="2022-04" db="EMBL/GenBank/DDBJ databases">
        <title>Carnegiea gigantea Genome sequencing and assembly v2.</title>
        <authorList>
            <person name="Copetti D."/>
            <person name="Sanderson M.J."/>
            <person name="Burquez A."/>
            <person name="Wojciechowski M.F."/>
        </authorList>
    </citation>
    <scope>NUCLEOTIDE SEQUENCE</scope>
    <source>
        <strain evidence="2">SGP5-SGP5p</strain>
        <tissue evidence="2">Aerial part</tissue>
    </source>
</reference>
<gene>
    <name evidence="2" type="ORF">Cgig2_009394</name>
</gene>
<keyword evidence="3" id="KW-1185">Reference proteome</keyword>
<dbReference type="PANTHER" id="PTHR35218">
    <property type="entry name" value="RNASE H DOMAIN-CONTAINING PROTEIN"/>
    <property type="match status" value="1"/>
</dbReference>
<dbReference type="EMBL" id="JAKOGI010002524">
    <property type="protein sequence ID" value="KAJ8421811.1"/>
    <property type="molecule type" value="Genomic_DNA"/>
</dbReference>
<dbReference type="AlphaFoldDB" id="A0A9Q1GJF0"/>